<evidence type="ECO:0000313" key="2">
    <source>
        <dbReference type="Proteomes" id="UP000637628"/>
    </source>
</evidence>
<reference evidence="1 2" key="1">
    <citation type="submission" date="2021-01" db="EMBL/GenBank/DDBJ databases">
        <title>Whole genome shotgun sequence of Actinoplanes durhamensis NBRC 14914.</title>
        <authorList>
            <person name="Komaki H."/>
            <person name="Tamura T."/>
        </authorList>
    </citation>
    <scope>NUCLEOTIDE SEQUENCE [LARGE SCALE GENOMIC DNA]</scope>
    <source>
        <strain evidence="1 2">NBRC 14914</strain>
    </source>
</reference>
<comment type="caution">
    <text evidence="1">The sequence shown here is derived from an EMBL/GenBank/DDBJ whole genome shotgun (WGS) entry which is preliminary data.</text>
</comment>
<dbReference type="RefSeq" id="WP_239133062.1">
    <property type="nucleotide sequence ID" value="NZ_BAAATX010000019.1"/>
</dbReference>
<proteinExistence type="predicted"/>
<keyword evidence="2" id="KW-1185">Reference proteome</keyword>
<name>A0ABQ3ZA09_9ACTN</name>
<accession>A0ABQ3ZA09</accession>
<evidence type="ECO:0000313" key="1">
    <source>
        <dbReference type="EMBL" id="GIE06663.1"/>
    </source>
</evidence>
<protein>
    <recommendedName>
        <fullName evidence="3">Nucleotide pyrophosphohydrolase</fullName>
    </recommendedName>
</protein>
<dbReference type="InterPro" id="IPR021130">
    <property type="entry name" value="PRib-ATP_PPHydrolase-like"/>
</dbReference>
<dbReference type="Pfam" id="PF01503">
    <property type="entry name" value="PRA-PH"/>
    <property type="match status" value="1"/>
</dbReference>
<gene>
    <name evidence="1" type="ORF">Adu01nite_80130</name>
</gene>
<dbReference type="Proteomes" id="UP000637628">
    <property type="component" value="Unassembled WGS sequence"/>
</dbReference>
<sequence length="132" mass="14239">MSESPRRMVREFHEVFGLAHPDRPGPISPELAGVRQRLLDEEVGEVAEAAAAAQLDPSPQRLADLARELADVVYVAYGTAISHGIDLDAVIAEVHRANMSKLGADGRPILLNGKVQKGPNFRPPDVSALFSH</sequence>
<evidence type="ECO:0008006" key="3">
    <source>
        <dbReference type="Google" id="ProtNLM"/>
    </source>
</evidence>
<organism evidence="1 2">
    <name type="scientific">Paractinoplanes durhamensis</name>
    <dbReference type="NCBI Taxonomy" id="113563"/>
    <lineage>
        <taxon>Bacteria</taxon>
        <taxon>Bacillati</taxon>
        <taxon>Actinomycetota</taxon>
        <taxon>Actinomycetes</taxon>
        <taxon>Micromonosporales</taxon>
        <taxon>Micromonosporaceae</taxon>
        <taxon>Paractinoplanes</taxon>
    </lineage>
</organism>
<dbReference type="Gene3D" id="1.10.3420.10">
    <property type="entry name" value="putative ntp pyrophosphohydrolase like domain"/>
    <property type="match status" value="1"/>
</dbReference>
<dbReference type="InterPro" id="IPR023292">
    <property type="entry name" value="NTP_PyroPHydrolase-like_dom_sf"/>
</dbReference>
<dbReference type="SUPFAM" id="SSF101386">
    <property type="entry name" value="all-alpha NTP pyrophosphatases"/>
    <property type="match status" value="1"/>
</dbReference>
<dbReference type="EMBL" id="BOML01000066">
    <property type="protein sequence ID" value="GIE06663.1"/>
    <property type="molecule type" value="Genomic_DNA"/>
</dbReference>